<feature type="region of interest" description="Disordered" evidence="1">
    <location>
        <begin position="96"/>
        <end position="120"/>
    </location>
</feature>
<sequence>MVSTHECPERDMMAFETGKDEKADLVKRIVTVNEISVDDEEDAQKSPPEVAVIELTSIHQSAWTVGTEGHGSTVVHGATIDSPKIAFQPPLRLLGATRPRDTTKDAVSETENTAHSGSHLPPKVFTLSGTIVPSGLESLTADFYSHHGPLPRWIDQKDDRSPMYQIAMMREDIRISSTLPSFSGTNFDVIALQNVNFTYQNMHLNRSKSIGLTMEADIVFDSSYGQVHDVLTNFLGFTEPSFHLACGLGLAQDWHRPLWVPSFQPTGVFTDTKPKPPCDRLQLTNIGARLIGYHTVKPDLEENLVDGRAFGYALFGTMHLTVPGSAVPLEMAFEIEETAGSLTLEEVALAINFDINSPLETLTFEVSAMLEVGYVFVSLDGSYSTDGDFSLCATFEQLDFHGLSDIFFPFFQDTLSLPDIDIYIDAAIITIAKGIGFSLVVRDLRVGEHIASDGVIEVGSKGVMLKANIDEDSLKIDDFEIKSAFTQIDFGSKGKGTKASVILGGQVEWEGREFEAGVHLYQSPEPGKSSFEYTVVGQFKTTLAGEPLPLASLVPALEDTFMKDVALQGAALIIASRNDAEIGVLMHSKYPIRKGMSMTLRRGSSMC</sequence>
<evidence type="ECO:0000313" key="2">
    <source>
        <dbReference type="EMBL" id="KAK3173788.1"/>
    </source>
</evidence>
<accession>A0AAE0DNN9</accession>
<evidence type="ECO:0000313" key="3">
    <source>
        <dbReference type="Proteomes" id="UP001276659"/>
    </source>
</evidence>
<keyword evidence="3" id="KW-1185">Reference proteome</keyword>
<protein>
    <submittedName>
        <fullName evidence="2">Uncharacterized protein</fullName>
    </submittedName>
</protein>
<organism evidence="2 3">
    <name type="scientific">Lepraria neglecta</name>
    <dbReference type="NCBI Taxonomy" id="209136"/>
    <lineage>
        <taxon>Eukaryota</taxon>
        <taxon>Fungi</taxon>
        <taxon>Dikarya</taxon>
        <taxon>Ascomycota</taxon>
        <taxon>Pezizomycotina</taxon>
        <taxon>Lecanoromycetes</taxon>
        <taxon>OSLEUM clade</taxon>
        <taxon>Lecanoromycetidae</taxon>
        <taxon>Lecanorales</taxon>
        <taxon>Lecanorineae</taxon>
        <taxon>Stereocaulaceae</taxon>
        <taxon>Lepraria</taxon>
    </lineage>
</organism>
<comment type="caution">
    <text evidence="2">The sequence shown here is derived from an EMBL/GenBank/DDBJ whole genome shotgun (WGS) entry which is preliminary data.</text>
</comment>
<dbReference type="AlphaFoldDB" id="A0AAE0DNN9"/>
<proteinExistence type="predicted"/>
<reference evidence="2" key="1">
    <citation type="submission" date="2022-11" db="EMBL/GenBank/DDBJ databases">
        <title>Chromosomal genome sequence assembly and mating type (MAT) locus characterization of the leprose asexual lichenized fungus Lepraria neglecta (Nyl.) Erichsen.</title>
        <authorList>
            <person name="Allen J.L."/>
            <person name="Pfeffer B."/>
        </authorList>
    </citation>
    <scope>NUCLEOTIDE SEQUENCE</scope>
    <source>
        <strain evidence="2">Allen 5258</strain>
    </source>
</reference>
<evidence type="ECO:0000256" key="1">
    <source>
        <dbReference type="SAM" id="MobiDB-lite"/>
    </source>
</evidence>
<dbReference type="EMBL" id="JASNWA010000007">
    <property type="protein sequence ID" value="KAK3173788.1"/>
    <property type="molecule type" value="Genomic_DNA"/>
</dbReference>
<name>A0AAE0DNN9_9LECA</name>
<gene>
    <name evidence="2" type="ORF">OEA41_007120</name>
</gene>
<feature type="compositionally biased region" description="Basic and acidic residues" evidence="1">
    <location>
        <begin position="98"/>
        <end position="107"/>
    </location>
</feature>
<dbReference type="Proteomes" id="UP001276659">
    <property type="component" value="Unassembled WGS sequence"/>
</dbReference>